<evidence type="ECO:0000313" key="3">
    <source>
        <dbReference type="Proteomes" id="UP000179233"/>
    </source>
</evidence>
<accession>A0A1G1VU39</accession>
<keyword evidence="1" id="KW-0472">Membrane</keyword>
<evidence type="ECO:0008006" key="4">
    <source>
        <dbReference type="Google" id="ProtNLM"/>
    </source>
</evidence>
<comment type="caution">
    <text evidence="2">The sequence shown here is derived from an EMBL/GenBank/DDBJ whole genome shotgun (WGS) entry which is preliminary data.</text>
</comment>
<sequence>MPELLSVFFWWGLISFLGALAFPFTFWLFRRFWDGGWALAKILGLVLLTYWTWIVGSLRILPFGPLSLWLGVGLLGWFSFQVFMRSIEPIRTFVRDHLSLILFEELLFGVGLLGWAWIRAHQPDIEGLEKFMDFGFVNSILRSRWFPPLDMWLSGNTINYYYFGHLVTAVLTKLSGFPSFRTYNLMIAALFSLTLVSSFSIGGALTRTFLRIRDAKSSRVLVFLGAIISAVTLTLAGNLHTIITVVNKGASSYWYPDATRYIPFTIHEFPLYSFVVADLHGHVSNIPFVLLMVGLIFSFGIELSLKRFSLPFSSFLLRLLAIGLTTAVLFMTNSLDAPIYFLLFIVALVSSGPRLSFLRRSASIIFVSFYVVLISAFLFSLPFSLRFHPFAQGIALVTTRSSPRQLGVLWGFFLLVAFVFLSSFIRHPNRYFPDRPSGPARRFLLSLLGVSLILVVLPEVIYIKDIYVAEYYRANTMFKLAYQAFIMMALVTGPVFSGLLWNLWTARGRGLRFSLLAVVFVFLFGLGSVVSYPYFAIRSYYSSLKHFRGLDGLAWLSAKYPNDAQAIDWLRENVEGQPVILEAVGESYTNFARVSANTGLPTILGWRVHEWLWRGSFDEAGLRTNVVSTMYTSVDSLEVCRLIDRYDVDYVFVGTLERSQYPTLSEAVFERLGTSVFTSGDTRVYRIRKPCRSLSFHLHRA</sequence>
<feature type="transmembrane region" description="Helical" evidence="1">
    <location>
        <begin position="66"/>
        <end position="86"/>
    </location>
</feature>
<feature type="transmembrane region" description="Helical" evidence="1">
    <location>
        <begin position="364"/>
        <end position="385"/>
    </location>
</feature>
<organism evidence="2 3">
    <name type="scientific">Candidatus Chisholmbacteria bacterium RIFCSPHIGHO2_01_FULL_52_32</name>
    <dbReference type="NCBI Taxonomy" id="1797591"/>
    <lineage>
        <taxon>Bacteria</taxon>
        <taxon>Candidatus Chisholmiibacteriota</taxon>
    </lineage>
</organism>
<protein>
    <recommendedName>
        <fullName evidence="4">YYY membrane protein</fullName>
    </recommendedName>
</protein>
<feature type="transmembrane region" description="Helical" evidence="1">
    <location>
        <begin position="339"/>
        <end position="357"/>
    </location>
</feature>
<dbReference type="PANTHER" id="PTHR10790:SF51">
    <property type="entry name" value="TETRATRICOPEPTIDE REPEAT PROTEIN"/>
    <property type="match status" value="1"/>
</dbReference>
<feature type="transmembrane region" description="Helical" evidence="1">
    <location>
        <begin position="443"/>
        <end position="461"/>
    </location>
</feature>
<dbReference type="Proteomes" id="UP000179233">
    <property type="component" value="Unassembled WGS sequence"/>
</dbReference>
<reference evidence="2 3" key="1">
    <citation type="journal article" date="2016" name="Nat. Commun.">
        <title>Thousands of microbial genomes shed light on interconnected biogeochemical processes in an aquifer system.</title>
        <authorList>
            <person name="Anantharaman K."/>
            <person name="Brown C.T."/>
            <person name="Hug L.A."/>
            <person name="Sharon I."/>
            <person name="Castelle C.J."/>
            <person name="Probst A.J."/>
            <person name="Thomas B.C."/>
            <person name="Singh A."/>
            <person name="Wilkins M.J."/>
            <person name="Karaoz U."/>
            <person name="Brodie E.L."/>
            <person name="Williams K.H."/>
            <person name="Hubbard S.S."/>
            <person name="Banfield J.F."/>
        </authorList>
    </citation>
    <scope>NUCLEOTIDE SEQUENCE [LARGE SCALE GENOMIC DNA]</scope>
</reference>
<keyword evidence="1" id="KW-0812">Transmembrane</keyword>
<feature type="transmembrane region" description="Helical" evidence="1">
    <location>
        <begin position="286"/>
        <end position="303"/>
    </location>
</feature>
<feature type="transmembrane region" description="Helical" evidence="1">
    <location>
        <begin position="185"/>
        <end position="210"/>
    </location>
</feature>
<feature type="transmembrane region" description="Helical" evidence="1">
    <location>
        <begin position="98"/>
        <end position="118"/>
    </location>
</feature>
<dbReference type="PANTHER" id="PTHR10790">
    <property type="entry name" value="TPR-DOMAIN CONTAINING PROTEIN"/>
    <property type="match status" value="1"/>
</dbReference>
<evidence type="ECO:0000256" key="1">
    <source>
        <dbReference type="SAM" id="Phobius"/>
    </source>
</evidence>
<keyword evidence="1" id="KW-1133">Transmembrane helix</keyword>
<dbReference type="Pfam" id="PF10060">
    <property type="entry name" value="DUF2298"/>
    <property type="match status" value="2"/>
</dbReference>
<dbReference type="EMBL" id="MHCJ01000003">
    <property type="protein sequence ID" value="OGY18892.1"/>
    <property type="molecule type" value="Genomic_DNA"/>
</dbReference>
<feature type="transmembrane region" description="Helical" evidence="1">
    <location>
        <begin position="36"/>
        <end position="54"/>
    </location>
</feature>
<feature type="transmembrane region" description="Helical" evidence="1">
    <location>
        <begin position="315"/>
        <end position="333"/>
    </location>
</feature>
<dbReference type="InterPro" id="IPR018746">
    <property type="entry name" value="DUF2298"/>
</dbReference>
<feature type="transmembrane region" description="Helical" evidence="1">
    <location>
        <begin position="481"/>
        <end position="501"/>
    </location>
</feature>
<proteinExistence type="predicted"/>
<feature type="transmembrane region" description="Helical" evidence="1">
    <location>
        <begin position="513"/>
        <end position="535"/>
    </location>
</feature>
<feature type="transmembrane region" description="Helical" evidence="1">
    <location>
        <begin position="6"/>
        <end position="29"/>
    </location>
</feature>
<feature type="transmembrane region" description="Helical" evidence="1">
    <location>
        <begin position="405"/>
        <end position="422"/>
    </location>
</feature>
<evidence type="ECO:0000313" key="2">
    <source>
        <dbReference type="EMBL" id="OGY18892.1"/>
    </source>
</evidence>
<gene>
    <name evidence="2" type="ORF">A2786_05380</name>
</gene>
<name>A0A1G1VU39_9BACT</name>
<dbReference type="AlphaFoldDB" id="A0A1G1VU39"/>
<feature type="transmembrane region" description="Helical" evidence="1">
    <location>
        <begin position="222"/>
        <end position="246"/>
    </location>
</feature>